<evidence type="ECO:0000313" key="2">
    <source>
        <dbReference type="Proteomes" id="UP000253782"/>
    </source>
</evidence>
<comment type="caution">
    <text evidence="1">The sequence shown here is derived from an EMBL/GenBank/DDBJ whole genome shotgun (WGS) entry which is preliminary data.</text>
</comment>
<dbReference type="Proteomes" id="UP000253782">
    <property type="component" value="Unassembled WGS sequence"/>
</dbReference>
<sequence length="70" mass="7801">MNEDVLDPYLDSVSVYQWDDGFDSLRRVSEEDRSTVIAFLQEAMCKPGKDYGHAVSVAGAVCGKQPEFVK</sequence>
<dbReference type="AlphaFoldDB" id="A0A369UJQ3"/>
<proteinExistence type="predicted"/>
<organism evidence="1 2">
    <name type="scientific">Dyella tabacisoli</name>
    <dbReference type="NCBI Taxonomy" id="2282381"/>
    <lineage>
        <taxon>Bacteria</taxon>
        <taxon>Pseudomonadati</taxon>
        <taxon>Pseudomonadota</taxon>
        <taxon>Gammaproteobacteria</taxon>
        <taxon>Lysobacterales</taxon>
        <taxon>Rhodanobacteraceae</taxon>
        <taxon>Dyella</taxon>
    </lineage>
</organism>
<protein>
    <submittedName>
        <fullName evidence="1">Uncharacterized protein</fullName>
    </submittedName>
</protein>
<gene>
    <name evidence="1" type="ORF">DVJ77_14950</name>
</gene>
<dbReference type="EMBL" id="QQAH01000013">
    <property type="protein sequence ID" value="RDD80994.1"/>
    <property type="molecule type" value="Genomic_DNA"/>
</dbReference>
<keyword evidence="2" id="KW-1185">Reference proteome</keyword>
<name>A0A369UJQ3_9GAMM</name>
<evidence type="ECO:0000313" key="1">
    <source>
        <dbReference type="EMBL" id="RDD80994.1"/>
    </source>
</evidence>
<accession>A0A369UJQ3</accession>
<reference evidence="1 2" key="1">
    <citation type="submission" date="2018-07" db="EMBL/GenBank/DDBJ databases">
        <title>Dyella tabacisoli L4-6T, whole genome shotgun sequence.</title>
        <authorList>
            <person name="Zhou X.-K."/>
            <person name="Li W.-J."/>
            <person name="Duan Y.-Q."/>
        </authorList>
    </citation>
    <scope>NUCLEOTIDE SEQUENCE [LARGE SCALE GENOMIC DNA]</scope>
    <source>
        <strain evidence="1 2">L4-6</strain>
    </source>
</reference>